<protein>
    <submittedName>
        <fullName evidence="9">MD-2-related lipid-recognition domain</fullName>
    </submittedName>
</protein>
<name>A0AAN8VFF4_9MAGN</name>
<dbReference type="CDD" id="cd00917">
    <property type="entry name" value="PG-PI_TP"/>
    <property type="match status" value="1"/>
</dbReference>
<dbReference type="AlphaFoldDB" id="A0AAN8VFF4"/>
<dbReference type="GO" id="GO:0032366">
    <property type="term" value="P:intracellular sterol transport"/>
    <property type="evidence" value="ECO:0007669"/>
    <property type="project" value="InterPro"/>
</dbReference>
<comment type="similarity">
    <text evidence="2">Belongs to the NPC2 family.</text>
</comment>
<dbReference type="FunFam" id="2.60.40.770:FF:000002">
    <property type="entry name" value="putative phosphatidylglycerol/phosphatidylinositol transfer protein DDB_G0282179"/>
    <property type="match status" value="1"/>
</dbReference>
<comment type="subunit">
    <text evidence="3">Monomer.</text>
</comment>
<evidence type="ECO:0000256" key="1">
    <source>
        <dbReference type="ARBA" id="ARBA00002053"/>
    </source>
</evidence>
<feature type="domain" description="MD-2-related lipid-recognition" evidence="8">
    <location>
        <begin position="25"/>
        <end position="140"/>
    </location>
</feature>
<dbReference type="Proteomes" id="UP001370490">
    <property type="component" value="Unassembled WGS sequence"/>
</dbReference>
<proteinExistence type="inferred from homology"/>
<evidence type="ECO:0000259" key="8">
    <source>
        <dbReference type="SMART" id="SM00737"/>
    </source>
</evidence>
<sequence length="151" mass="16214">MAQFQTTFLFLVICLIVPLIQAKEAKYCDRKANYAVKITGIDIIPDPVVSGKPATFKISASTAEALAGGTVVLDVSYFGVHVHSETHDLCEETSCPISTGDFVLSHTQTLPGFTPPGSYSLKMRLEDAGGSQLTCISFNFNIGFGSLVFDN</sequence>
<dbReference type="SMART" id="SM00737">
    <property type="entry name" value="ML"/>
    <property type="match status" value="1"/>
</dbReference>
<dbReference type="InterPro" id="IPR014756">
    <property type="entry name" value="Ig_E-set"/>
</dbReference>
<dbReference type="InterPro" id="IPR033917">
    <property type="entry name" value="ML_PG-PI_TP"/>
</dbReference>
<dbReference type="PANTHER" id="PTHR11306:SF0">
    <property type="entry name" value="PHOSPHATIDYLGLYCEROL_PHOSPHATIDYLINOSITOL TRANSFER PROTEIN"/>
    <property type="match status" value="1"/>
</dbReference>
<evidence type="ECO:0000256" key="5">
    <source>
        <dbReference type="ARBA" id="ARBA00022729"/>
    </source>
</evidence>
<evidence type="ECO:0000256" key="3">
    <source>
        <dbReference type="ARBA" id="ARBA00011245"/>
    </source>
</evidence>
<evidence type="ECO:0000256" key="2">
    <source>
        <dbReference type="ARBA" id="ARBA00006370"/>
    </source>
</evidence>
<keyword evidence="5 7" id="KW-0732">Signal</keyword>
<keyword evidence="4" id="KW-0813">Transport</keyword>
<feature type="chain" id="PRO_5042961057" evidence="7">
    <location>
        <begin position="23"/>
        <end position="151"/>
    </location>
</feature>
<dbReference type="GO" id="GO:0032934">
    <property type="term" value="F:sterol binding"/>
    <property type="evidence" value="ECO:0007669"/>
    <property type="project" value="InterPro"/>
</dbReference>
<reference evidence="9 10" key="1">
    <citation type="submission" date="2023-12" db="EMBL/GenBank/DDBJ databases">
        <title>A high-quality genome assembly for Dillenia turbinata (Dilleniales).</title>
        <authorList>
            <person name="Chanderbali A."/>
        </authorList>
    </citation>
    <scope>NUCLEOTIDE SEQUENCE [LARGE SCALE GENOMIC DNA]</scope>
    <source>
        <strain evidence="9">LSX21</strain>
        <tissue evidence="9">Leaf</tissue>
    </source>
</reference>
<evidence type="ECO:0000313" key="9">
    <source>
        <dbReference type="EMBL" id="KAK6926502.1"/>
    </source>
</evidence>
<dbReference type="InterPro" id="IPR003172">
    <property type="entry name" value="ML_dom"/>
</dbReference>
<dbReference type="Gene3D" id="2.60.40.770">
    <property type="match status" value="1"/>
</dbReference>
<evidence type="ECO:0000256" key="7">
    <source>
        <dbReference type="SAM" id="SignalP"/>
    </source>
</evidence>
<feature type="signal peptide" evidence="7">
    <location>
        <begin position="1"/>
        <end position="22"/>
    </location>
</feature>
<accession>A0AAN8VFF4</accession>
<dbReference type="InterPro" id="IPR039670">
    <property type="entry name" value="NPC2-like"/>
</dbReference>
<evidence type="ECO:0000313" key="10">
    <source>
        <dbReference type="Proteomes" id="UP001370490"/>
    </source>
</evidence>
<dbReference type="Pfam" id="PF02221">
    <property type="entry name" value="E1_DerP2_DerF2"/>
    <property type="match status" value="1"/>
</dbReference>
<organism evidence="9 10">
    <name type="scientific">Dillenia turbinata</name>
    <dbReference type="NCBI Taxonomy" id="194707"/>
    <lineage>
        <taxon>Eukaryota</taxon>
        <taxon>Viridiplantae</taxon>
        <taxon>Streptophyta</taxon>
        <taxon>Embryophyta</taxon>
        <taxon>Tracheophyta</taxon>
        <taxon>Spermatophyta</taxon>
        <taxon>Magnoliopsida</taxon>
        <taxon>eudicotyledons</taxon>
        <taxon>Gunneridae</taxon>
        <taxon>Pentapetalae</taxon>
        <taxon>Dilleniales</taxon>
        <taxon>Dilleniaceae</taxon>
        <taxon>Dillenia</taxon>
    </lineage>
</organism>
<comment type="function">
    <text evidence="1">Catalyzes the intermembrane transfer of phosphatidylglycerol and phosphatidylinositol.</text>
</comment>
<dbReference type="PANTHER" id="PTHR11306">
    <property type="entry name" value="NIEMANN PICK TYPE C2 PROTEIN NPC2-RELATED"/>
    <property type="match status" value="1"/>
</dbReference>
<dbReference type="EMBL" id="JBAMMX010000015">
    <property type="protein sequence ID" value="KAK6926502.1"/>
    <property type="molecule type" value="Genomic_DNA"/>
</dbReference>
<evidence type="ECO:0000256" key="6">
    <source>
        <dbReference type="ARBA" id="ARBA00023055"/>
    </source>
</evidence>
<keyword evidence="10" id="KW-1185">Reference proteome</keyword>
<evidence type="ECO:0000256" key="4">
    <source>
        <dbReference type="ARBA" id="ARBA00022448"/>
    </source>
</evidence>
<keyword evidence="6" id="KW-0445">Lipid transport</keyword>
<comment type="caution">
    <text evidence="9">The sequence shown here is derived from an EMBL/GenBank/DDBJ whole genome shotgun (WGS) entry which is preliminary data.</text>
</comment>
<gene>
    <name evidence="9" type="ORF">RJ641_008221</name>
</gene>
<dbReference type="SUPFAM" id="SSF81296">
    <property type="entry name" value="E set domains"/>
    <property type="match status" value="1"/>
</dbReference>